<reference evidence="22" key="1">
    <citation type="submission" date="2016-04" db="EMBL/GenBank/DDBJ databases">
        <title>Mitochondria of beetle species.</title>
        <authorList>
            <person name="Hunter A."/>
            <person name="Moriniere J."/>
            <person name="Tang P."/>
            <person name="Linard B."/>
            <person name="Crampton-Platt A."/>
            <person name="Vogler A.P."/>
        </authorList>
    </citation>
    <scope>NUCLEOTIDE SEQUENCE</scope>
</reference>
<evidence type="ECO:0000259" key="21">
    <source>
        <dbReference type="PROSITE" id="PS51003"/>
    </source>
</evidence>
<evidence type="ECO:0000256" key="16">
    <source>
        <dbReference type="ARBA" id="ARBA00023136"/>
    </source>
</evidence>
<feature type="transmembrane region" description="Helical" evidence="19">
    <location>
        <begin position="138"/>
        <end position="156"/>
    </location>
</feature>
<dbReference type="InterPro" id="IPR016174">
    <property type="entry name" value="Di-haem_cyt_TM"/>
</dbReference>
<keyword evidence="5 19" id="KW-0813">Transport</keyword>
<dbReference type="InterPro" id="IPR036150">
    <property type="entry name" value="Cyt_b/b6_C_sf"/>
</dbReference>
<proteinExistence type="inferred from homology"/>
<dbReference type="GO" id="GO:0046872">
    <property type="term" value="F:metal ion binding"/>
    <property type="evidence" value="ECO:0007669"/>
    <property type="project" value="UniProtKB-UniRule"/>
</dbReference>
<evidence type="ECO:0000313" key="22">
    <source>
        <dbReference type="EMBL" id="ARH54778.1"/>
    </source>
</evidence>
<dbReference type="InterPro" id="IPR027387">
    <property type="entry name" value="Cytb/b6-like_sf"/>
</dbReference>
<feature type="transmembrane region" description="Helical" evidence="19">
    <location>
        <begin position="345"/>
        <end position="366"/>
    </location>
</feature>
<keyword evidence="10" id="KW-0999">Mitochondrion inner membrane</keyword>
<dbReference type="InterPro" id="IPR048260">
    <property type="entry name" value="Cytochrome_b_C_euk/bac"/>
</dbReference>
<evidence type="ECO:0000256" key="4">
    <source>
        <dbReference type="ARBA" id="ARBA00013531"/>
    </source>
</evidence>
<sequence length="377" mass="43497">MTKSIKIFKKNMLKNYIFLPMPSNISYMWNFGSLLGLCLIIQIFTGLFLSMHYCPNMDLAFESISHICRNVNFGWLMRPLHANSATCFFICIYIHIGRGLYYSSYTLFYTWMSGVTMFFLVMASAFLGYVLPWGQMSFWGATVITNLLSAIPMLGNTLTQWVWGGFSVSNATLNRFFTFHFIFPFIITALVMIHLFFLHQTGSSNPLGLNSNLDKITFHPFYTFKDLMGFMVMFMVLVIFCLKSPYLTSDPDNFSPANPMITPAHIQPEWYFLFAYAILRSIPNKLGGVIALISSVLILYFLPFMNKNKFLSIQFYPLNKLMFWSFLSTTLLLTWIGMCPVEPPYILSGQILSSIYFIYFLSNPIFTNLWDSLMLAH</sequence>
<comment type="similarity">
    <text evidence="19">Belongs to the cytochrome b family.</text>
</comment>
<dbReference type="AlphaFoldDB" id="A0A343C435"/>
<dbReference type="PIRSF" id="PIRSF038885">
    <property type="entry name" value="COB"/>
    <property type="match status" value="1"/>
</dbReference>
<accession>A0A343C435</accession>
<feature type="binding site" evidence="17">
    <location>
        <position position="199"/>
    </location>
    <ligand>
        <name>a ubiquinone</name>
        <dbReference type="ChEBI" id="CHEBI:16389"/>
    </ligand>
</feature>
<dbReference type="GO" id="GO:0016491">
    <property type="term" value="F:oxidoreductase activity"/>
    <property type="evidence" value="ECO:0007669"/>
    <property type="project" value="UniProtKB-UniRule"/>
</dbReference>
<comment type="cofactor">
    <cofactor evidence="19">
        <name>heme b</name>
        <dbReference type="ChEBI" id="CHEBI:60344"/>
    </cofactor>
    <text evidence="19">Binds 2 heme groups non-covalently.</text>
</comment>
<keyword evidence="9 18" id="KW-0479">Metal-binding</keyword>
<dbReference type="InterPro" id="IPR005797">
    <property type="entry name" value="Cyt_b/b6_N"/>
</dbReference>
<evidence type="ECO:0000256" key="8">
    <source>
        <dbReference type="ARBA" id="ARBA00022692"/>
    </source>
</evidence>
<keyword evidence="14" id="KW-0830">Ubiquinone</keyword>
<evidence type="ECO:0000256" key="18">
    <source>
        <dbReference type="PIRSR" id="PIRSR038885-2"/>
    </source>
</evidence>
<dbReference type="GO" id="GO:0005743">
    <property type="term" value="C:mitochondrial inner membrane"/>
    <property type="evidence" value="ECO:0007669"/>
    <property type="project" value="UniProtKB-SubCell"/>
</dbReference>
<feature type="transmembrane region" description="Helical" evidence="19">
    <location>
        <begin position="286"/>
        <end position="305"/>
    </location>
</feature>
<evidence type="ECO:0000256" key="9">
    <source>
        <dbReference type="ARBA" id="ARBA00022723"/>
    </source>
</evidence>
<keyword evidence="13 18" id="KW-0408">Iron</keyword>
<feature type="binding site" description="axial binding residue" evidence="18">
    <location>
        <position position="194"/>
    </location>
    <ligand>
        <name>heme b</name>
        <dbReference type="ChEBI" id="CHEBI:60344"/>
        <label>b566</label>
    </ligand>
    <ligandPart>
        <name>Fe</name>
        <dbReference type="ChEBI" id="CHEBI:18248"/>
    </ligandPart>
</feature>
<dbReference type="GO" id="GO:0008121">
    <property type="term" value="F:quinol-cytochrome-c reductase activity"/>
    <property type="evidence" value="ECO:0007669"/>
    <property type="project" value="InterPro"/>
</dbReference>
<evidence type="ECO:0000256" key="13">
    <source>
        <dbReference type="ARBA" id="ARBA00023004"/>
    </source>
</evidence>
<dbReference type="SUPFAM" id="SSF81648">
    <property type="entry name" value="a domain/subunit of cytochrome bc1 complex (Ubiquinol-cytochrome c reductase)"/>
    <property type="match status" value="1"/>
</dbReference>
<dbReference type="InterPro" id="IPR030689">
    <property type="entry name" value="Cytochrome_b"/>
</dbReference>
<feature type="domain" description="Cytochrome b/b6 C-terminal region profile" evidence="21">
    <location>
        <begin position="208"/>
        <end position="377"/>
    </location>
</feature>
<keyword evidence="15 19" id="KW-0496">Mitochondrion</keyword>
<dbReference type="EMBL" id="KX087363">
    <property type="protein sequence ID" value="ARH54778.1"/>
    <property type="molecule type" value="Genomic_DNA"/>
</dbReference>
<keyword evidence="16 19" id="KW-0472">Membrane</keyword>
<feature type="transmembrane region" description="Helical" evidence="19">
    <location>
        <begin position="321"/>
        <end position="338"/>
    </location>
</feature>
<evidence type="ECO:0000256" key="10">
    <source>
        <dbReference type="ARBA" id="ARBA00022792"/>
    </source>
</evidence>
<evidence type="ECO:0000256" key="1">
    <source>
        <dbReference type="ARBA" id="ARBA00002566"/>
    </source>
</evidence>
<dbReference type="PANTHER" id="PTHR19271">
    <property type="entry name" value="CYTOCHROME B"/>
    <property type="match status" value="1"/>
</dbReference>
<evidence type="ECO:0000256" key="2">
    <source>
        <dbReference type="ARBA" id="ARBA00004448"/>
    </source>
</evidence>
<evidence type="ECO:0000256" key="19">
    <source>
        <dbReference type="RuleBase" id="RU362117"/>
    </source>
</evidence>
<evidence type="ECO:0000256" key="17">
    <source>
        <dbReference type="PIRSR" id="PIRSR038885-1"/>
    </source>
</evidence>
<name>A0A343C435_9CUCU</name>
<feature type="transmembrane region" description="Helical" evidence="19">
    <location>
        <begin position="227"/>
        <end position="248"/>
    </location>
</feature>
<dbReference type="PROSITE" id="PS51003">
    <property type="entry name" value="CYTB_CTER"/>
    <property type="match status" value="1"/>
</dbReference>
<dbReference type="Gene3D" id="1.20.810.10">
    <property type="entry name" value="Cytochrome Bc1 Complex, Chain C"/>
    <property type="match status" value="1"/>
</dbReference>
<dbReference type="InterPro" id="IPR005798">
    <property type="entry name" value="Cyt_b/b6_C"/>
</dbReference>
<dbReference type="Pfam" id="PF00033">
    <property type="entry name" value="Cytochrome_B"/>
    <property type="match status" value="1"/>
</dbReference>
<dbReference type="GO" id="GO:0006122">
    <property type="term" value="P:mitochondrial electron transport, ubiquinol to cytochrome c"/>
    <property type="evidence" value="ECO:0007669"/>
    <property type="project" value="TreeGrafter"/>
</dbReference>
<keyword evidence="12 19" id="KW-1133">Transmembrane helix</keyword>
<dbReference type="Pfam" id="PF00032">
    <property type="entry name" value="Cytochrom_B_C"/>
    <property type="match status" value="1"/>
</dbReference>
<keyword evidence="6 18" id="KW-0349">Heme</keyword>
<dbReference type="SUPFAM" id="SSF81342">
    <property type="entry name" value="Transmembrane di-heme cytochromes"/>
    <property type="match status" value="1"/>
</dbReference>
<feature type="transmembrane region" description="Helical" evidence="19">
    <location>
        <begin position="27"/>
        <end position="54"/>
    </location>
</feature>
<comment type="cofactor">
    <cofactor evidence="18">
        <name>heme</name>
        <dbReference type="ChEBI" id="CHEBI:30413"/>
    </cofactor>
    <text evidence="18">Binds 2 heme groups non-covalently.</text>
</comment>
<comment type="subcellular location">
    <subcellularLocation>
        <location evidence="2">Mitochondrion inner membrane</location>
        <topology evidence="2">Multi-pass membrane protein</topology>
    </subcellularLocation>
</comment>
<evidence type="ECO:0000256" key="3">
    <source>
        <dbReference type="ARBA" id="ARBA00011649"/>
    </source>
</evidence>
<dbReference type="GO" id="GO:0045275">
    <property type="term" value="C:respiratory chain complex III"/>
    <property type="evidence" value="ECO:0007669"/>
    <property type="project" value="InterPro"/>
</dbReference>
<geneLocation type="mitochondrion" evidence="22"/>
<evidence type="ECO:0000256" key="6">
    <source>
        <dbReference type="ARBA" id="ARBA00022617"/>
    </source>
</evidence>
<evidence type="ECO:0000256" key="15">
    <source>
        <dbReference type="ARBA" id="ARBA00023128"/>
    </source>
</evidence>
<evidence type="ECO:0000256" key="7">
    <source>
        <dbReference type="ARBA" id="ARBA00022660"/>
    </source>
</evidence>
<feature type="binding site" description="axial binding residue" evidence="18">
    <location>
        <position position="81"/>
    </location>
    <ligand>
        <name>heme b</name>
        <dbReference type="ChEBI" id="CHEBI:60344"/>
        <label>b562</label>
    </ligand>
    <ligandPart>
        <name>Fe</name>
        <dbReference type="ChEBI" id="CHEBI:18248"/>
    </ligandPart>
</feature>
<feature type="transmembrane region" description="Helical" evidence="19">
    <location>
        <begin position="75"/>
        <end position="96"/>
    </location>
</feature>
<dbReference type="PANTHER" id="PTHR19271:SF16">
    <property type="entry name" value="CYTOCHROME B"/>
    <property type="match status" value="1"/>
</dbReference>
<feature type="binding site" description="axial binding residue" evidence="18">
    <location>
        <position position="180"/>
    </location>
    <ligand>
        <name>heme b</name>
        <dbReference type="ChEBI" id="CHEBI:60344"/>
        <label>b562</label>
    </ligand>
    <ligandPart>
        <name>Fe</name>
        <dbReference type="ChEBI" id="CHEBI:18248"/>
    </ligandPart>
</feature>
<evidence type="ECO:0000259" key="20">
    <source>
        <dbReference type="PROSITE" id="PS51002"/>
    </source>
</evidence>
<gene>
    <name evidence="22" type="primary">cob</name>
</gene>
<feature type="domain" description="Cytochrome b/b6 N-terminal region profile" evidence="20">
    <location>
        <begin position="1"/>
        <end position="207"/>
    </location>
</feature>
<dbReference type="PROSITE" id="PS51002">
    <property type="entry name" value="CYTB_NTER"/>
    <property type="match status" value="1"/>
</dbReference>
<comment type="subunit">
    <text evidence="3">The main subunits of complex b-c1 are: cytochrome b, cytochrome c1 and the Rieske protein.</text>
</comment>
<evidence type="ECO:0000256" key="11">
    <source>
        <dbReference type="ARBA" id="ARBA00022982"/>
    </source>
</evidence>
<protein>
    <recommendedName>
        <fullName evidence="4 19">Cytochrome b</fullName>
    </recommendedName>
</protein>
<dbReference type="CDD" id="cd00284">
    <property type="entry name" value="Cytochrome_b_N"/>
    <property type="match status" value="1"/>
</dbReference>
<evidence type="ECO:0000256" key="14">
    <source>
        <dbReference type="ARBA" id="ARBA00023075"/>
    </source>
</evidence>
<feature type="binding site" description="axial binding residue" evidence="18">
    <location>
        <position position="95"/>
    </location>
    <ligand>
        <name>heme b</name>
        <dbReference type="ChEBI" id="CHEBI:60344"/>
        <label>b566</label>
    </ligand>
    <ligandPart>
        <name>Fe</name>
        <dbReference type="ChEBI" id="CHEBI:18248"/>
    </ligandPart>
</feature>
<organism evidence="22">
    <name type="scientific">Trigonopterus sp. 7 AH-2016</name>
    <dbReference type="NCBI Taxonomy" id="1903841"/>
    <lineage>
        <taxon>Eukaryota</taxon>
        <taxon>Metazoa</taxon>
        <taxon>Ecdysozoa</taxon>
        <taxon>Arthropoda</taxon>
        <taxon>Hexapoda</taxon>
        <taxon>Insecta</taxon>
        <taxon>Pterygota</taxon>
        <taxon>Neoptera</taxon>
        <taxon>Endopterygota</taxon>
        <taxon>Coleoptera</taxon>
        <taxon>Polyphaga</taxon>
        <taxon>Cucujiformia</taxon>
        <taxon>Curculionidae</taxon>
        <taxon>Cryptorhynchinae</taxon>
        <taxon>Trigonopterus</taxon>
    </lineage>
</organism>
<keyword evidence="11 19" id="KW-0249">Electron transport</keyword>
<feature type="transmembrane region" description="Helical" evidence="19">
    <location>
        <begin position="176"/>
        <end position="198"/>
    </location>
</feature>
<dbReference type="CDD" id="cd00290">
    <property type="entry name" value="cytochrome_b_C"/>
    <property type="match status" value="1"/>
</dbReference>
<feature type="transmembrane region" description="Helical" evidence="19">
    <location>
        <begin position="108"/>
        <end position="131"/>
    </location>
</feature>
<keyword evidence="8 19" id="KW-0812">Transmembrane</keyword>
<evidence type="ECO:0000256" key="12">
    <source>
        <dbReference type="ARBA" id="ARBA00022989"/>
    </source>
</evidence>
<comment type="function">
    <text evidence="1 19">Component of the ubiquinol-cytochrome c reductase complex (complex III or cytochrome b-c1 complex) that is part of the mitochondrial respiratory chain. The b-c1 complex mediates electron transfer from ubiquinol to cytochrome c. Contributes to the generation of a proton gradient across the mitochondrial membrane that is then used for ATP synthesis.</text>
</comment>
<evidence type="ECO:0000256" key="5">
    <source>
        <dbReference type="ARBA" id="ARBA00022448"/>
    </source>
</evidence>
<keyword evidence="7 19" id="KW-0679">Respiratory chain</keyword>
<dbReference type="InterPro" id="IPR048259">
    <property type="entry name" value="Cytochrome_b_N_euk/bac"/>
</dbReference>